<proteinExistence type="predicted"/>
<name>A0A8B6FBX3_MYTGA</name>
<dbReference type="Proteomes" id="UP000596742">
    <property type="component" value="Unassembled WGS sequence"/>
</dbReference>
<organism evidence="1 2">
    <name type="scientific">Mytilus galloprovincialis</name>
    <name type="common">Mediterranean mussel</name>
    <dbReference type="NCBI Taxonomy" id="29158"/>
    <lineage>
        <taxon>Eukaryota</taxon>
        <taxon>Metazoa</taxon>
        <taxon>Spiralia</taxon>
        <taxon>Lophotrochozoa</taxon>
        <taxon>Mollusca</taxon>
        <taxon>Bivalvia</taxon>
        <taxon>Autobranchia</taxon>
        <taxon>Pteriomorphia</taxon>
        <taxon>Mytilida</taxon>
        <taxon>Mytiloidea</taxon>
        <taxon>Mytilidae</taxon>
        <taxon>Mytilinae</taxon>
        <taxon>Mytilus</taxon>
    </lineage>
</organism>
<sequence length="70" mass="7577">MSPGLVNSRLVHRSGQKQTCPQVLSGADLSTGRPVLRTGQKQTCPQVWSGSDPSDTNLNMCGIQQLRLKL</sequence>
<keyword evidence="2" id="KW-1185">Reference proteome</keyword>
<comment type="caution">
    <text evidence="1">The sequence shown here is derived from an EMBL/GenBank/DDBJ whole genome shotgun (WGS) entry which is preliminary data.</text>
</comment>
<evidence type="ECO:0000313" key="2">
    <source>
        <dbReference type="Proteomes" id="UP000596742"/>
    </source>
</evidence>
<protein>
    <submittedName>
        <fullName evidence="1">Uncharacterized protein</fullName>
    </submittedName>
</protein>
<evidence type="ECO:0000313" key="1">
    <source>
        <dbReference type="EMBL" id="VDI47131.1"/>
    </source>
</evidence>
<reference evidence="1" key="1">
    <citation type="submission" date="2018-11" db="EMBL/GenBank/DDBJ databases">
        <authorList>
            <person name="Alioto T."/>
            <person name="Alioto T."/>
        </authorList>
    </citation>
    <scope>NUCLEOTIDE SEQUENCE</scope>
</reference>
<accession>A0A8B6FBX3</accession>
<dbReference type="EMBL" id="UYJE01006573">
    <property type="protein sequence ID" value="VDI47131.1"/>
    <property type="molecule type" value="Genomic_DNA"/>
</dbReference>
<feature type="non-terminal residue" evidence="1">
    <location>
        <position position="70"/>
    </location>
</feature>
<dbReference type="AlphaFoldDB" id="A0A8B6FBX3"/>
<gene>
    <name evidence="1" type="ORF">MGAL_10B018785</name>
</gene>